<dbReference type="OrthoDB" id="8566588at2"/>
<keyword evidence="2" id="KW-1185">Reference proteome</keyword>
<keyword evidence="1" id="KW-0614">Plasmid</keyword>
<dbReference type="KEGG" id="bvv:BHK69_30025"/>
<reference evidence="1 2" key="1">
    <citation type="journal article" date="2015" name="Antonie Van Leeuwenhoek">
        <title>Bosea vaviloviae sp. nov., a new species of slow-growing rhizobia isolated from nodules of the relict species Vavilovia formosa (Stev.) Fed.</title>
        <authorList>
            <person name="Safronova V.I."/>
            <person name="Kuznetsova I.G."/>
            <person name="Sazanova A.L."/>
            <person name="Kimeklis A.K."/>
            <person name="Belimov A.A."/>
            <person name="Andronov E.E."/>
            <person name="Pinaev A.G."/>
            <person name="Chizhevskaya E.P."/>
            <person name="Pukhaev A.R."/>
            <person name="Popov K.P."/>
            <person name="Willems A."/>
            <person name="Tikhonovich I.A."/>
        </authorList>
    </citation>
    <scope>NUCLEOTIDE SEQUENCE [LARGE SCALE GENOMIC DNA]</scope>
    <source>
        <strain evidence="1 2">Vaf18</strain>
        <plasmid evidence="1">unnamed1</plasmid>
    </source>
</reference>
<proteinExistence type="predicted"/>
<dbReference type="AlphaFoldDB" id="A0A1D7UC65"/>
<organism evidence="1 2">
    <name type="scientific">Bosea vaviloviae</name>
    <dbReference type="NCBI Taxonomy" id="1526658"/>
    <lineage>
        <taxon>Bacteria</taxon>
        <taxon>Pseudomonadati</taxon>
        <taxon>Pseudomonadota</taxon>
        <taxon>Alphaproteobacteria</taxon>
        <taxon>Hyphomicrobiales</taxon>
        <taxon>Boseaceae</taxon>
        <taxon>Bosea</taxon>
    </lineage>
</organism>
<evidence type="ECO:0000313" key="2">
    <source>
        <dbReference type="Proteomes" id="UP000094969"/>
    </source>
</evidence>
<dbReference type="EMBL" id="CP017148">
    <property type="protein sequence ID" value="AOO84965.1"/>
    <property type="molecule type" value="Genomic_DNA"/>
</dbReference>
<evidence type="ECO:0000313" key="1">
    <source>
        <dbReference type="EMBL" id="AOO84965.1"/>
    </source>
</evidence>
<evidence type="ECO:0008006" key="3">
    <source>
        <dbReference type="Google" id="ProtNLM"/>
    </source>
</evidence>
<protein>
    <recommendedName>
        <fullName evidence="3">Phasin domain-containing protein</fullName>
    </recommendedName>
</protein>
<sequence>MSQLLSSLREDVKGWEQEYLSQALALGRAAFKPHLDAANDLWVGCVRRWGQGSGYRDDIAGEVQGWFDDEPSLNSARQSVESGLTQLWKELVLDSLTQATRFEDQIAEDA</sequence>
<name>A0A1D7UC65_9HYPH</name>
<accession>A0A1D7UC65</accession>
<geneLocation type="plasmid" evidence="1 2">
    <name>unnamed1</name>
</geneLocation>
<dbReference type="Proteomes" id="UP000094969">
    <property type="component" value="Plasmid unnamed1"/>
</dbReference>
<gene>
    <name evidence="1" type="ORF">BHK69_30025</name>
</gene>
<dbReference type="RefSeq" id="WP_069694148.1">
    <property type="nucleotide sequence ID" value="NZ_CP017148.1"/>
</dbReference>